<evidence type="ECO:0000313" key="2">
    <source>
        <dbReference type="EMBL" id="TFK18587.1"/>
    </source>
</evidence>
<sequence length="288" mass="32079">MRLSPVFYALCLLLVPVQKALASNAEDGYAQISARDLTDDIDIDARELAIEYDLALRDTLDSLSTREILDELYKRNRYFKKKDPQRQQESREHHCPRCKRYFHNSVFYAHVAECRASHSSGGGRMGLGAFAGRMGGPAHLNLLLVRPVQSKLEFEYKLDARDVLENLSTRELLDELHTRAHGRNLPGIIARAKAQGLLKAHHLATEAAMQCPNCKGTFDPAFFQAHVSGCTALKSSGMGHGQAKRRRSKKSRSGYDDILARASVVLSLFDIPKQAGGQSMFLARRPGS</sequence>
<dbReference type="Proteomes" id="UP000307440">
    <property type="component" value="Unassembled WGS sequence"/>
</dbReference>
<keyword evidence="3" id="KW-1185">Reference proteome</keyword>
<evidence type="ECO:0000313" key="3">
    <source>
        <dbReference type="Proteomes" id="UP000307440"/>
    </source>
</evidence>
<evidence type="ECO:0000256" key="1">
    <source>
        <dbReference type="SAM" id="SignalP"/>
    </source>
</evidence>
<feature type="signal peptide" evidence="1">
    <location>
        <begin position="1"/>
        <end position="22"/>
    </location>
</feature>
<accession>A0A5C3KFI4</accession>
<reference evidence="2 3" key="1">
    <citation type="journal article" date="2019" name="Nat. Ecol. Evol.">
        <title>Megaphylogeny resolves global patterns of mushroom evolution.</title>
        <authorList>
            <person name="Varga T."/>
            <person name="Krizsan K."/>
            <person name="Foldi C."/>
            <person name="Dima B."/>
            <person name="Sanchez-Garcia M."/>
            <person name="Sanchez-Ramirez S."/>
            <person name="Szollosi G.J."/>
            <person name="Szarkandi J.G."/>
            <person name="Papp V."/>
            <person name="Albert L."/>
            <person name="Andreopoulos W."/>
            <person name="Angelini C."/>
            <person name="Antonin V."/>
            <person name="Barry K.W."/>
            <person name="Bougher N.L."/>
            <person name="Buchanan P."/>
            <person name="Buyck B."/>
            <person name="Bense V."/>
            <person name="Catcheside P."/>
            <person name="Chovatia M."/>
            <person name="Cooper J."/>
            <person name="Damon W."/>
            <person name="Desjardin D."/>
            <person name="Finy P."/>
            <person name="Geml J."/>
            <person name="Haridas S."/>
            <person name="Hughes K."/>
            <person name="Justo A."/>
            <person name="Karasinski D."/>
            <person name="Kautmanova I."/>
            <person name="Kiss B."/>
            <person name="Kocsube S."/>
            <person name="Kotiranta H."/>
            <person name="LaButti K.M."/>
            <person name="Lechner B.E."/>
            <person name="Liimatainen K."/>
            <person name="Lipzen A."/>
            <person name="Lukacs Z."/>
            <person name="Mihaltcheva S."/>
            <person name="Morgado L.N."/>
            <person name="Niskanen T."/>
            <person name="Noordeloos M.E."/>
            <person name="Ohm R.A."/>
            <person name="Ortiz-Santana B."/>
            <person name="Ovrebo C."/>
            <person name="Racz N."/>
            <person name="Riley R."/>
            <person name="Savchenko A."/>
            <person name="Shiryaev A."/>
            <person name="Soop K."/>
            <person name="Spirin V."/>
            <person name="Szebenyi C."/>
            <person name="Tomsovsky M."/>
            <person name="Tulloss R.E."/>
            <person name="Uehling J."/>
            <person name="Grigoriev I.V."/>
            <person name="Vagvolgyi C."/>
            <person name="Papp T."/>
            <person name="Martin F.M."/>
            <person name="Miettinen O."/>
            <person name="Hibbett D.S."/>
            <person name="Nagy L.G."/>
        </authorList>
    </citation>
    <scope>NUCLEOTIDE SEQUENCE [LARGE SCALE GENOMIC DNA]</scope>
    <source>
        <strain evidence="2 3">CBS 121175</strain>
    </source>
</reference>
<dbReference type="AlphaFoldDB" id="A0A5C3KFI4"/>
<gene>
    <name evidence="2" type="ORF">FA15DRAFT_709729</name>
</gene>
<organism evidence="2 3">
    <name type="scientific">Coprinopsis marcescibilis</name>
    <name type="common">Agaric fungus</name>
    <name type="synonym">Psathyrella marcescibilis</name>
    <dbReference type="NCBI Taxonomy" id="230819"/>
    <lineage>
        <taxon>Eukaryota</taxon>
        <taxon>Fungi</taxon>
        <taxon>Dikarya</taxon>
        <taxon>Basidiomycota</taxon>
        <taxon>Agaricomycotina</taxon>
        <taxon>Agaricomycetes</taxon>
        <taxon>Agaricomycetidae</taxon>
        <taxon>Agaricales</taxon>
        <taxon>Agaricineae</taxon>
        <taxon>Psathyrellaceae</taxon>
        <taxon>Coprinopsis</taxon>
    </lineage>
</organism>
<evidence type="ECO:0008006" key="4">
    <source>
        <dbReference type="Google" id="ProtNLM"/>
    </source>
</evidence>
<feature type="chain" id="PRO_5023065252" description="SAGA-associated factor 11" evidence="1">
    <location>
        <begin position="23"/>
        <end position="288"/>
    </location>
</feature>
<proteinExistence type="predicted"/>
<dbReference type="EMBL" id="ML210390">
    <property type="protein sequence ID" value="TFK18587.1"/>
    <property type="molecule type" value="Genomic_DNA"/>
</dbReference>
<protein>
    <recommendedName>
        <fullName evidence="4">SAGA-associated factor 11</fullName>
    </recommendedName>
</protein>
<name>A0A5C3KFI4_COPMA</name>
<keyword evidence="1" id="KW-0732">Signal</keyword>